<evidence type="ECO:0000256" key="2">
    <source>
        <dbReference type="ARBA" id="ARBA00012528"/>
    </source>
</evidence>
<comment type="catalytic activity">
    <reaction evidence="3">
        <text>2 GTP = 3',3'-c-di-GMP + 2 diphosphate</text>
        <dbReference type="Rhea" id="RHEA:24898"/>
        <dbReference type="ChEBI" id="CHEBI:33019"/>
        <dbReference type="ChEBI" id="CHEBI:37565"/>
        <dbReference type="ChEBI" id="CHEBI:58805"/>
        <dbReference type="EC" id="2.7.7.65"/>
    </reaction>
</comment>
<reference evidence="6 7" key="1">
    <citation type="submission" date="2013-10" db="EMBL/GenBank/DDBJ databases">
        <title>The Genome Sequence of Acinetobacter tjernbergiae CIP107465.</title>
        <authorList>
            <consortium name="The Broad Institute Genomics Platform"/>
            <consortium name="The Broad Institute Genome Sequencing Center for Infectious Disease"/>
            <person name="Cerqueira G."/>
            <person name="Feldgarden M."/>
            <person name="Courvalin P."/>
            <person name="Grillot-Courvalin C."/>
            <person name="Clermont D."/>
            <person name="Rocha E."/>
            <person name="Yoon E.-J."/>
            <person name="Nemec A."/>
            <person name="Young S.K."/>
            <person name="Zeng Q."/>
            <person name="Gargeya S."/>
            <person name="Fitzgerald M."/>
            <person name="Abouelleil A."/>
            <person name="Alvarado L."/>
            <person name="Berlin A.M."/>
            <person name="Chapman S.B."/>
            <person name="Gainer-Dewar J."/>
            <person name="Goldberg J."/>
            <person name="Gnerre S."/>
            <person name="Griggs A."/>
            <person name="Gujja S."/>
            <person name="Hansen M."/>
            <person name="Howarth C."/>
            <person name="Imamovic A."/>
            <person name="Ireland A."/>
            <person name="Larimer J."/>
            <person name="McCowan C."/>
            <person name="Murphy C."/>
            <person name="Pearson M."/>
            <person name="Poon T.W."/>
            <person name="Priest M."/>
            <person name="Roberts A."/>
            <person name="Saif S."/>
            <person name="Shea T."/>
            <person name="Sykes S."/>
            <person name="Wortman J."/>
            <person name="Nusbaum C."/>
            <person name="Birren B."/>
        </authorList>
    </citation>
    <scope>NUCLEOTIDE SEQUENCE [LARGE SCALE GENOMIC DNA]</scope>
    <source>
        <strain evidence="6 7">CIP 107465</strain>
    </source>
</reference>
<name>V2V3D1_9GAMM</name>
<evidence type="ECO:0000313" key="7">
    <source>
        <dbReference type="Proteomes" id="UP000017404"/>
    </source>
</evidence>
<evidence type="ECO:0000256" key="4">
    <source>
        <dbReference type="SAM" id="Phobius"/>
    </source>
</evidence>
<dbReference type="CDD" id="cd01949">
    <property type="entry name" value="GGDEF"/>
    <property type="match status" value="1"/>
</dbReference>
<dbReference type="Proteomes" id="UP000017404">
    <property type="component" value="Unassembled WGS sequence"/>
</dbReference>
<feature type="transmembrane region" description="Helical" evidence="4">
    <location>
        <begin position="338"/>
        <end position="359"/>
    </location>
</feature>
<dbReference type="PROSITE" id="PS50887">
    <property type="entry name" value="GGDEF"/>
    <property type="match status" value="1"/>
</dbReference>
<accession>V2V3D1</accession>
<comment type="cofactor">
    <cofactor evidence="1">
        <name>Mg(2+)</name>
        <dbReference type="ChEBI" id="CHEBI:18420"/>
    </cofactor>
</comment>
<feature type="transmembrane region" description="Helical" evidence="4">
    <location>
        <begin position="22"/>
        <end position="46"/>
    </location>
</feature>
<dbReference type="FunFam" id="3.30.70.270:FF:000001">
    <property type="entry name" value="Diguanylate cyclase domain protein"/>
    <property type="match status" value="1"/>
</dbReference>
<evidence type="ECO:0000256" key="3">
    <source>
        <dbReference type="ARBA" id="ARBA00034247"/>
    </source>
</evidence>
<dbReference type="NCBIfam" id="TIGR00254">
    <property type="entry name" value="GGDEF"/>
    <property type="match status" value="1"/>
</dbReference>
<evidence type="ECO:0000256" key="1">
    <source>
        <dbReference type="ARBA" id="ARBA00001946"/>
    </source>
</evidence>
<dbReference type="SMART" id="SM00267">
    <property type="entry name" value="GGDEF"/>
    <property type="match status" value="1"/>
</dbReference>
<keyword evidence="4" id="KW-0812">Transmembrane</keyword>
<dbReference type="EC" id="2.7.7.65" evidence="2"/>
<evidence type="ECO:0000259" key="5">
    <source>
        <dbReference type="PROSITE" id="PS50887"/>
    </source>
</evidence>
<dbReference type="InterPro" id="IPR050469">
    <property type="entry name" value="Diguanylate_Cyclase"/>
</dbReference>
<gene>
    <name evidence="6" type="ORF">F990_01886</name>
</gene>
<organism evidence="6 7">
    <name type="scientific">Acinetobacter tjernbergiae DSM 14971 = CIP 107465</name>
    <dbReference type="NCBI Taxonomy" id="1120928"/>
    <lineage>
        <taxon>Bacteria</taxon>
        <taxon>Pseudomonadati</taxon>
        <taxon>Pseudomonadota</taxon>
        <taxon>Gammaproteobacteria</taxon>
        <taxon>Moraxellales</taxon>
        <taxon>Moraxellaceae</taxon>
        <taxon>Acinetobacter</taxon>
    </lineage>
</organism>
<dbReference type="STRING" id="202955.GCA_000759995_00664"/>
<dbReference type="GO" id="GO:0052621">
    <property type="term" value="F:diguanylate cyclase activity"/>
    <property type="evidence" value="ECO:0007669"/>
    <property type="project" value="UniProtKB-EC"/>
</dbReference>
<dbReference type="InterPro" id="IPR029787">
    <property type="entry name" value="Nucleotide_cyclase"/>
</dbReference>
<feature type="domain" description="GGDEF" evidence="5">
    <location>
        <begin position="452"/>
        <end position="581"/>
    </location>
</feature>
<protein>
    <recommendedName>
        <fullName evidence="2">diguanylate cyclase</fullName>
        <ecNumber evidence="2">2.7.7.65</ecNumber>
    </recommendedName>
</protein>
<dbReference type="eggNOG" id="COG2199">
    <property type="taxonomic scope" value="Bacteria"/>
</dbReference>
<dbReference type="GO" id="GO:0005886">
    <property type="term" value="C:plasma membrane"/>
    <property type="evidence" value="ECO:0007669"/>
    <property type="project" value="TreeGrafter"/>
</dbReference>
<dbReference type="AlphaFoldDB" id="V2V3D1"/>
<dbReference type="GO" id="GO:1902201">
    <property type="term" value="P:negative regulation of bacterial-type flagellum-dependent cell motility"/>
    <property type="evidence" value="ECO:0007669"/>
    <property type="project" value="TreeGrafter"/>
</dbReference>
<dbReference type="PATRIC" id="fig|1120928.5.peg.1915"/>
<sequence>MKRTREVHRRSLKHTKLRSEQISLRLFSCMVVIIFSILYISIPLIIHSYQEYVKTNQAVTEIISLRALVKTANQISKERAPTNKAMSSQPSNLLKNKKKLEEHRHVVDTQIDQTISVLKRNGFESIALYLQRDLKVKLLQARTEVDIYIQLPYQQRTAKQFDHAILSMFAVWDKNRDFLKLLMTQVKSKDSKMSNYFISILVLTDMRDQAGRIASNIMAPITFDETIADENRARSLQTQHQAQYLWSLVDTIQPEQTKTVEYIRLHERVKTEFLDQGLPLVSKLLDQSKNGESYFLTGTQLTERMVSKFTTVMDLQNYILDYSLEVIKQQNKKAKQQFIFTFGISIVSLLTAIFTMIYAKKKVFSPLIRARNLILRLSRSLDEQSSLEKQSKEEFFSLFEAIDKLKGMLKQRDVMESQLKQIANSDVLTGVANRLALEEYINLLESKPEGLSETCVIVVDIDNFKFVNDQYGHIVGDQVITMIADQLRHNVRASDLIVRYGGDEFLVVIESIEMNAAKAIAESIRSGILKQNIIISSVGELIQVSVSIGVAIGAESWLELLEKADQSMLRAKAKGKNIVES</sequence>
<keyword evidence="7" id="KW-1185">Reference proteome</keyword>
<evidence type="ECO:0000313" key="6">
    <source>
        <dbReference type="EMBL" id="ESK55425.1"/>
    </source>
</evidence>
<dbReference type="PANTHER" id="PTHR45138">
    <property type="entry name" value="REGULATORY COMPONENTS OF SENSORY TRANSDUCTION SYSTEM"/>
    <property type="match status" value="1"/>
</dbReference>
<dbReference type="Pfam" id="PF00990">
    <property type="entry name" value="GGDEF"/>
    <property type="match status" value="1"/>
</dbReference>
<dbReference type="GO" id="GO:0043709">
    <property type="term" value="P:cell adhesion involved in single-species biofilm formation"/>
    <property type="evidence" value="ECO:0007669"/>
    <property type="project" value="TreeGrafter"/>
</dbReference>
<dbReference type="InterPro" id="IPR000160">
    <property type="entry name" value="GGDEF_dom"/>
</dbReference>
<dbReference type="SUPFAM" id="SSF55073">
    <property type="entry name" value="Nucleotide cyclase"/>
    <property type="match status" value="1"/>
</dbReference>
<dbReference type="PANTHER" id="PTHR45138:SF9">
    <property type="entry name" value="DIGUANYLATE CYCLASE DGCM-RELATED"/>
    <property type="match status" value="1"/>
</dbReference>
<keyword evidence="4" id="KW-1133">Transmembrane helix</keyword>
<proteinExistence type="predicted"/>
<keyword evidence="4" id="KW-0472">Membrane</keyword>
<dbReference type="InterPro" id="IPR043128">
    <property type="entry name" value="Rev_trsase/Diguanyl_cyclase"/>
</dbReference>
<dbReference type="Gene3D" id="3.30.70.270">
    <property type="match status" value="1"/>
</dbReference>
<comment type="caution">
    <text evidence="6">The sequence shown here is derived from an EMBL/GenBank/DDBJ whole genome shotgun (WGS) entry which is preliminary data.</text>
</comment>
<dbReference type="EMBL" id="AYEV01000017">
    <property type="protein sequence ID" value="ESK55425.1"/>
    <property type="molecule type" value="Genomic_DNA"/>
</dbReference>